<keyword evidence="2" id="KW-1185">Reference proteome</keyword>
<evidence type="ECO:0000313" key="2">
    <source>
        <dbReference type="Proteomes" id="UP000317977"/>
    </source>
</evidence>
<accession>A0A5C6EXT0</accession>
<sequence length="389" mass="43851">MKRHEILERKIGESPDATVARRDREWTKLLRRVEERPDKAELKSSQIQWAVNQAAFDHLGFGPTAELNTVLNSGLDNAISFFSGSWWRECEEDRYFLDKKSEWPVQGWDWPLTNGLLLADWTNRWKASEHLLNWVDEDVARCIRHDVSSLNCCLYLVSLLHQRLSVHDQLASFIDKKGTRFERLLSTANEAISRRDDAVFATAIKSAVKQFHKSEAEDGPDFGSWISLELSLTWSFASRRGMTLPTLDPLGDAIIVRPESIANSAVPGGGKASALSQEHLDSGLITAIAELDYDTFASLLERGASTDVARKWKNDLLGIDDTRKLEPYSARDLIIALRNTFAAIPAEDRMQQITLKIIERARKSLTDDDIEASLDGLCDELQLSRAGDL</sequence>
<gene>
    <name evidence="1" type="ORF">Poly59_36280</name>
</gene>
<dbReference type="RefSeq" id="WP_186776330.1">
    <property type="nucleotide sequence ID" value="NZ_SJPX01000003.1"/>
</dbReference>
<protein>
    <submittedName>
        <fullName evidence="1">Uncharacterized protein</fullName>
    </submittedName>
</protein>
<comment type="caution">
    <text evidence="1">The sequence shown here is derived from an EMBL/GenBank/DDBJ whole genome shotgun (WGS) entry which is preliminary data.</text>
</comment>
<reference evidence="1 2" key="1">
    <citation type="submission" date="2019-02" db="EMBL/GenBank/DDBJ databases">
        <title>Deep-cultivation of Planctomycetes and their phenomic and genomic characterization uncovers novel biology.</title>
        <authorList>
            <person name="Wiegand S."/>
            <person name="Jogler M."/>
            <person name="Boedeker C."/>
            <person name="Pinto D."/>
            <person name="Vollmers J."/>
            <person name="Rivas-Marin E."/>
            <person name="Kohn T."/>
            <person name="Peeters S.H."/>
            <person name="Heuer A."/>
            <person name="Rast P."/>
            <person name="Oberbeckmann S."/>
            <person name="Bunk B."/>
            <person name="Jeske O."/>
            <person name="Meyerdierks A."/>
            <person name="Storesund J.E."/>
            <person name="Kallscheuer N."/>
            <person name="Luecker S."/>
            <person name="Lage O.M."/>
            <person name="Pohl T."/>
            <person name="Merkel B.J."/>
            <person name="Hornburger P."/>
            <person name="Mueller R.-W."/>
            <person name="Bruemmer F."/>
            <person name="Labrenz M."/>
            <person name="Spormann A.M."/>
            <person name="Op Den Camp H."/>
            <person name="Overmann J."/>
            <person name="Amann R."/>
            <person name="Jetten M.S.M."/>
            <person name="Mascher T."/>
            <person name="Medema M.H."/>
            <person name="Devos D.P."/>
            <person name="Kaster A.-K."/>
            <person name="Ovreas L."/>
            <person name="Rohde M."/>
            <person name="Galperin M.Y."/>
            <person name="Jogler C."/>
        </authorList>
    </citation>
    <scope>NUCLEOTIDE SEQUENCE [LARGE SCALE GENOMIC DNA]</scope>
    <source>
        <strain evidence="1 2">Poly59</strain>
    </source>
</reference>
<dbReference type="Proteomes" id="UP000317977">
    <property type="component" value="Unassembled WGS sequence"/>
</dbReference>
<dbReference type="AlphaFoldDB" id="A0A5C6EXT0"/>
<organism evidence="1 2">
    <name type="scientific">Rubripirellula reticaptiva</name>
    <dbReference type="NCBI Taxonomy" id="2528013"/>
    <lineage>
        <taxon>Bacteria</taxon>
        <taxon>Pseudomonadati</taxon>
        <taxon>Planctomycetota</taxon>
        <taxon>Planctomycetia</taxon>
        <taxon>Pirellulales</taxon>
        <taxon>Pirellulaceae</taxon>
        <taxon>Rubripirellula</taxon>
    </lineage>
</organism>
<dbReference type="EMBL" id="SJPX01000003">
    <property type="protein sequence ID" value="TWU52031.1"/>
    <property type="molecule type" value="Genomic_DNA"/>
</dbReference>
<proteinExistence type="predicted"/>
<name>A0A5C6EXT0_9BACT</name>
<evidence type="ECO:0000313" key="1">
    <source>
        <dbReference type="EMBL" id="TWU52031.1"/>
    </source>
</evidence>